<dbReference type="InterPro" id="IPR036178">
    <property type="entry name" value="Formintransfe-cycloase-like_sf"/>
</dbReference>
<feature type="domain" description="Cyclodeaminase/cyclohydrolase" evidence="1">
    <location>
        <begin position="5"/>
        <end position="152"/>
    </location>
</feature>
<protein>
    <recommendedName>
        <fullName evidence="1">Cyclodeaminase/cyclohydrolase domain-containing protein</fullName>
    </recommendedName>
</protein>
<dbReference type="Pfam" id="PF04961">
    <property type="entry name" value="FTCD_C"/>
    <property type="match status" value="1"/>
</dbReference>
<evidence type="ECO:0000259" key="1">
    <source>
        <dbReference type="Pfam" id="PF04961"/>
    </source>
</evidence>
<dbReference type="InterPro" id="IPR007044">
    <property type="entry name" value="Cyclodeamin/CycHdrlase"/>
</dbReference>
<reference evidence="2 3" key="1">
    <citation type="submission" date="2019-09" db="EMBL/GenBank/DDBJ databases">
        <authorList>
            <person name="Leyn A S."/>
        </authorList>
    </citation>
    <scope>NUCLEOTIDE SEQUENCE [LARGE SCALE GENOMIC DNA]</scope>
    <source>
        <strain evidence="2">AA231_1</strain>
    </source>
</reference>
<gene>
    <name evidence="2" type="ORF">AA23TX_01130</name>
</gene>
<evidence type="ECO:0000313" key="3">
    <source>
        <dbReference type="Proteomes" id="UP000399805"/>
    </source>
</evidence>
<dbReference type="EMBL" id="CABVGP010000001">
    <property type="protein sequence ID" value="VVJ16109.1"/>
    <property type="molecule type" value="Genomic_DNA"/>
</dbReference>
<organism evidence="2 3">
    <name type="scientific">Amycolatopsis camponoti</name>
    <dbReference type="NCBI Taxonomy" id="2606593"/>
    <lineage>
        <taxon>Bacteria</taxon>
        <taxon>Bacillati</taxon>
        <taxon>Actinomycetota</taxon>
        <taxon>Actinomycetes</taxon>
        <taxon>Pseudonocardiales</taxon>
        <taxon>Pseudonocardiaceae</taxon>
        <taxon>Amycolatopsis</taxon>
    </lineage>
</organism>
<sequence>MRDQTMTDFLKALASPDSPGGGVTAALHVAQAAALVARCAEERAVVAEAEALSMHALRLAEKDAHAAKTVTRARRQPAGDLRDRALADARRGARVPPADVIAGATVVLDLAERVPPGPRVATDLAAAAEAARAAAATAGVSIEVLSAGLPEDAVLRETVAAIHARADRLTTALREG</sequence>
<dbReference type="SUPFAM" id="SSF101262">
    <property type="entry name" value="Methenyltetrahydrofolate cyclohydrolase-like"/>
    <property type="match status" value="1"/>
</dbReference>
<keyword evidence="3" id="KW-1185">Reference proteome</keyword>
<evidence type="ECO:0000313" key="2">
    <source>
        <dbReference type="EMBL" id="VVJ16109.1"/>
    </source>
</evidence>
<proteinExistence type="predicted"/>
<dbReference type="AlphaFoldDB" id="A0A6I8LLR0"/>
<dbReference type="Proteomes" id="UP000399805">
    <property type="component" value="Unassembled WGS sequence"/>
</dbReference>
<dbReference type="GO" id="GO:0003824">
    <property type="term" value="F:catalytic activity"/>
    <property type="evidence" value="ECO:0007669"/>
    <property type="project" value="InterPro"/>
</dbReference>
<accession>A0A6I8LLR0</accession>
<dbReference type="Gene3D" id="1.20.120.680">
    <property type="entry name" value="Formiminotetrahydrofolate cyclodeaminase monomer, up-and-down helical bundle"/>
    <property type="match status" value="1"/>
</dbReference>
<name>A0A6I8LLR0_9PSEU</name>
<dbReference type="RefSeq" id="WP_155541499.1">
    <property type="nucleotide sequence ID" value="NZ_CABVGP010000001.1"/>
</dbReference>